<keyword evidence="3 4" id="KW-0732">Signal</keyword>
<name>A0ABR4K3K9_9EURO</name>
<feature type="chain" id="PRO_5045320160" evidence="4">
    <location>
        <begin position="20"/>
        <end position="822"/>
    </location>
</feature>
<feature type="domain" description="Rhamnogalacturonase A/B/Epimerase-like pectate lyase" evidence="5">
    <location>
        <begin position="441"/>
        <end position="556"/>
    </location>
</feature>
<proteinExistence type="predicted"/>
<dbReference type="GO" id="GO:0016829">
    <property type="term" value="F:lyase activity"/>
    <property type="evidence" value="ECO:0007669"/>
    <property type="project" value="UniProtKB-KW"/>
</dbReference>
<evidence type="ECO:0000313" key="6">
    <source>
        <dbReference type="EMBL" id="KAL2846901.1"/>
    </source>
</evidence>
<evidence type="ECO:0000256" key="2">
    <source>
        <dbReference type="ARBA" id="ARBA00022525"/>
    </source>
</evidence>
<evidence type="ECO:0000313" key="7">
    <source>
        <dbReference type="Proteomes" id="UP001610446"/>
    </source>
</evidence>
<keyword evidence="7" id="KW-1185">Reference proteome</keyword>
<dbReference type="Pfam" id="PF12708">
    <property type="entry name" value="Pect-lyase_RHGA_epim"/>
    <property type="match status" value="2"/>
</dbReference>
<evidence type="ECO:0000256" key="3">
    <source>
        <dbReference type="ARBA" id="ARBA00022729"/>
    </source>
</evidence>
<dbReference type="Gene3D" id="2.160.20.10">
    <property type="entry name" value="Single-stranded right-handed beta-helix, Pectin lyase-like"/>
    <property type="match status" value="2"/>
</dbReference>
<reference evidence="6 7" key="1">
    <citation type="submission" date="2024-07" db="EMBL/GenBank/DDBJ databases">
        <title>Section-level genome sequencing and comparative genomics of Aspergillus sections Usti and Cavernicolus.</title>
        <authorList>
            <consortium name="Lawrence Berkeley National Laboratory"/>
            <person name="Nybo J.L."/>
            <person name="Vesth T.C."/>
            <person name="Theobald S."/>
            <person name="Frisvad J.C."/>
            <person name="Larsen T.O."/>
            <person name="Kjaerboelling I."/>
            <person name="Rothschild-Mancinelli K."/>
            <person name="Lyhne E.K."/>
            <person name="Kogle M.E."/>
            <person name="Barry K."/>
            <person name="Clum A."/>
            <person name="Na H."/>
            <person name="Ledsgaard L."/>
            <person name="Lin J."/>
            <person name="Lipzen A."/>
            <person name="Kuo A."/>
            <person name="Riley R."/>
            <person name="Mondo S."/>
            <person name="Labutti K."/>
            <person name="Haridas S."/>
            <person name="Pangalinan J."/>
            <person name="Salamov A.A."/>
            <person name="Simmons B.A."/>
            <person name="Magnuson J.K."/>
            <person name="Chen J."/>
            <person name="Drula E."/>
            <person name="Henrissat B."/>
            <person name="Wiebenga A."/>
            <person name="Lubbers R.J."/>
            <person name="Gomes A.C."/>
            <person name="Makela M.R."/>
            <person name="Stajich J."/>
            <person name="Grigoriev I.V."/>
            <person name="Mortensen U.H."/>
            <person name="De Vries R.P."/>
            <person name="Baker S.E."/>
            <person name="Andersen M.R."/>
        </authorList>
    </citation>
    <scope>NUCLEOTIDE SEQUENCE [LARGE SCALE GENOMIC DNA]</scope>
    <source>
        <strain evidence="6 7">CBS 123904</strain>
    </source>
</reference>
<dbReference type="InterPro" id="IPR011050">
    <property type="entry name" value="Pectin_lyase_fold/virulence"/>
</dbReference>
<gene>
    <name evidence="6" type="ORF">BJY01DRAFT_263225</name>
</gene>
<dbReference type="InterPro" id="IPR039279">
    <property type="entry name" value="QRT3-like"/>
</dbReference>
<keyword evidence="2" id="KW-0964">Secreted</keyword>
<evidence type="ECO:0000256" key="4">
    <source>
        <dbReference type="SAM" id="SignalP"/>
    </source>
</evidence>
<accession>A0ABR4K3K9</accession>
<comment type="caution">
    <text evidence="6">The sequence shown here is derived from an EMBL/GenBank/DDBJ whole genome shotgun (WGS) entry which is preliminary data.</text>
</comment>
<dbReference type="SUPFAM" id="SSF51126">
    <property type="entry name" value="Pectin lyase-like"/>
    <property type="match status" value="2"/>
</dbReference>
<keyword evidence="6" id="KW-0456">Lyase</keyword>
<dbReference type="PANTHER" id="PTHR33928:SF2">
    <property type="entry name" value="PECTATE LYASE SUPERFAMILY PROTEIN DOMAIN-CONTAINING PROTEIN-RELATED"/>
    <property type="match status" value="1"/>
</dbReference>
<comment type="subcellular location">
    <subcellularLocation>
        <location evidence="1">Secreted</location>
    </subcellularLocation>
</comment>
<dbReference type="EMBL" id="JBFXLU010000060">
    <property type="protein sequence ID" value="KAL2846901.1"/>
    <property type="molecule type" value="Genomic_DNA"/>
</dbReference>
<dbReference type="PANTHER" id="PTHR33928">
    <property type="entry name" value="POLYGALACTURONASE QRT3"/>
    <property type="match status" value="1"/>
</dbReference>
<evidence type="ECO:0000259" key="5">
    <source>
        <dbReference type="Pfam" id="PF12708"/>
    </source>
</evidence>
<dbReference type="Proteomes" id="UP001610446">
    <property type="component" value="Unassembled WGS sequence"/>
</dbReference>
<sequence>MHIVSLLSSSLLFGTLSHAIALPAADSSIHGRHARQGAYHHRDGLASRTPVAKLARQNTNTTIPTADGPEFWLELLAHQGVSPLGPSGYTTFRNVKAFGAVGDGVTDDTDAINEAISSGGRCGQGCFSSTVTPAIIYFPAGTYVVSSTIFDYYNTIIVGNPNALPVLKAASGFKGGSLIDGDPYFTESLNWPSTTVFWRQVRNIVLDTTEVAAGTGISAIHWPTAQATSLQNIVFELSAQDGTQHQGIFCESGSAGFAGDLVFNGGKVGAAVGNQQFTMRNLTFNGVGTAISHSWNWGWTYQGLSINDCEVGIDISTGGTTQGSVGSITVFDSSFMNTPVAIKSAQSESSLPPTAGSIILENISIDNVNVVVEGPSGTVLQGSAASQVIAGWGQGNQYTPDGPTRFAGEITPVSRPAGLLDGDRYFQRSKPQYEGFPASSFSSVRDGGATGDATTDDTNALQTVINSAAASNKVVFLDAGVYKVTKTLTIPANTKIIGEAFPVILSSGEFFNDKSAPKPVIQVGQVGEEGQVELSDFIISTQGAQAGATLIEWNLASLSEPSGLWEVHTRVGGFAGSQQTTAECPKTPGTVITEADENCIVAYMLMHVTPSASNLYIENCWLWVSDHDIDVEKEADGGQITLYSGRGLNIESTKGNIWLSGTSVEHNVLYEYQFVSTKNIYMGQIQTETAYYQPNPNALIPFAPEPSIHDPDFESSCASSTGNCAVGWGLRVVDSQDLHVYGAGLYSFFDNYDATCSAYGGNGGGQNCQNSIFSIEGDSSITVYNLNTLGSKSMVDKDGESLASFSDNIGVFTNNIAHFKTE</sequence>
<dbReference type="InterPro" id="IPR024535">
    <property type="entry name" value="RHGA/B-epi-like_pectate_lyase"/>
</dbReference>
<organism evidence="6 7">
    <name type="scientific">Aspergillus pseudoustus</name>
    <dbReference type="NCBI Taxonomy" id="1810923"/>
    <lineage>
        <taxon>Eukaryota</taxon>
        <taxon>Fungi</taxon>
        <taxon>Dikarya</taxon>
        <taxon>Ascomycota</taxon>
        <taxon>Pezizomycotina</taxon>
        <taxon>Eurotiomycetes</taxon>
        <taxon>Eurotiomycetidae</taxon>
        <taxon>Eurotiales</taxon>
        <taxon>Aspergillaceae</taxon>
        <taxon>Aspergillus</taxon>
        <taxon>Aspergillus subgen. Nidulantes</taxon>
    </lineage>
</organism>
<evidence type="ECO:0000256" key="1">
    <source>
        <dbReference type="ARBA" id="ARBA00004613"/>
    </source>
</evidence>
<protein>
    <submittedName>
        <fullName evidence="6">Pectate lyase superfamily protein-domain-containing protein</fullName>
    </submittedName>
</protein>
<dbReference type="CDD" id="cd23668">
    <property type="entry name" value="GH55_beta13glucanase-like"/>
    <property type="match status" value="1"/>
</dbReference>
<dbReference type="InterPro" id="IPR012334">
    <property type="entry name" value="Pectin_lyas_fold"/>
</dbReference>
<feature type="domain" description="Rhamnogalacturonase A/B/Epimerase-like pectate lyase" evidence="5">
    <location>
        <begin position="92"/>
        <end position="314"/>
    </location>
</feature>
<feature type="signal peptide" evidence="4">
    <location>
        <begin position="1"/>
        <end position="19"/>
    </location>
</feature>